<dbReference type="Pfam" id="PF01527">
    <property type="entry name" value="HTH_Tnp_1"/>
    <property type="match status" value="1"/>
</dbReference>
<dbReference type="InterPro" id="IPR052546">
    <property type="entry name" value="Transposase_8_domain"/>
</dbReference>
<evidence type="ECO:0000256" key="2">
    <source>
        <dbReference type="SAM" id="Coils"/>
    </source>
</evidence>
<name>A0A6S6WPN9_9GAMM</name>
<evidence type="ECO:0000313" key="3">
    <source>
        <dbReference type="EMBL" id="CAB0151209.1"/>
    </source>
</evidence>
<dbReference type="GO" id="GO:0003677">
    <property type="term" value="F:DNA binding"/>
    <property type="evidence" value="ECO:0007669"/>
    <property type="project" value="InterPro"/>
</dbReference>
<dbReference type="AlphaFoldDB" id="A0A6S6WPN9"/>
<evidence type="ECO:0008006" key="5">
    <source>
        <dbReference type="Google" id="ProtNLM"/>
    </source>
</evidence>
<keyword evidence="4" id="KW-1185">Reference proteome</keyword>
<dbReference type="Proteomes" id="UP000481517">
    <property type="component" value="Unassembled WGS sequence"/>
</dbReference>
<evidence type="ECO:0000256" key="1">
    <source>
        <dbReference type="ARBA" id="ARBA00009964"/>
    </source>
</evidence>
<evidence type="ECO:0000313" key="4">
    <source>
        <dbReference type="Proteomes" id="UP000481517"/>
    </source>
</evidence>
<dbReference type="SUPFAM" id="SSF46689">
    <property type="entry name" value="Homeodomain-like"/>
    <property type="match status" value="1"/>
</dbReference>
<protein>
    <recommendedName>
        <fullName evidence="5">Transposase</fullName>
    </recommendedName>
</protein>
<dbReference type="EMBL" id="CADCXY010000003">
    <property type="protein sequence ID" value="CAB0151209.1"/>
    <property type="molecule type" value="Genomic_DNA"/>
</dbReference>
<dbReference type="Gene3D" id="1.10.10.60">
    <property type="entry name" value="Homeodomain-like"/>
    <property type="match status" value="1"/>
</dbReference>
<dbReference type="PANTHER" id="PTHR33609">
    <property type="entry name" value="LOW CALCIUM RESPONSE LOCUS PROTEIN S"/>
    <property type="match status" value="1"/>
</dbReference>
<keyword evidence="2" id="KW-0175">Coiled coil</keyword>
<dbReference type="GO" id="GO:0004803">
    <property type="term" value="F:transposase activity"/>
    <property type="evidence" value="ECO:0007669"/>
    <property type="project" value="InterPro"/>
</dbReference>
<dbReference type="InterPro" id="IPR002514">
    <property type="entry name" value="Transposase_8"/>
</dbReference>
<gene>
    <name evidence="3" type="ORF">PSI9734_01622</name>
</gene>
<comment type="similarity">
    <text evidence="1">Belongs to the transposase 8 family.</text>
</comment>
<dbReference type="InterPro" id="IPR009057">
    <property type="entry name" value="Homeodomain-like_sf"/>
</dbReference>
<feature type="coiled-coil region" evidence="2">
    <location>
        <begin position="49"/>
        <end position="76"/>
    </location>
</feature>
<proteinExistence type="inferred from homology"/>
<accession>A0A6S6WPN9</accession>
<organism evidence="3 4">
    <name type="scientific">Pseudidiomarina piscicola</name>
    <dbReference type="NCBI Taxonomy" id="2614830"/>
    <lineage>
        <taxon>Bacteria</taxon>
        <taxon>Pseudomonadati</taxon>
        <taxon>Pseudomonadota</taxon>
        <taxon>Gammaproteobacteria</taxon>
        <taxon>Alteromonadales</taxon>
        <taxon>Idiomarinaceae</taxon>
        <taxon>Pseudidiomarina</taxon>
    </lineage>
</organism>
<dbReference type="GO" id="GO:0006313">
    <property type="term" value="P:DNA transposition"/>
    <property type="evidence" value="ECO:0007669"/>
    <property type="project" value="InterPro"/>
</dbReference>
<sequence length="98" mass="11531">MRKSRYTDRQILAILKQNENGVPVPELCREHGMSSAQFYKWRAKFGGMDASMMKRLKELEDENKRLKKMYAEERLKAEIRKEALEGKLKSHLSARKMG</sequence>
<dbReference type="PANTHER" id="PTHR33609:SF1">
    <property type="entry name" value="TRANSPOSASE"/>
    <property type="match status" value="1"/>
</dbReference>
<reference evidence="3 4" key="1">
    <citation type="submission" date="2020-02" db="EMBL/GenBank/DDBJ databases">
        <authorList>
            <person name="Rodrigo-Torres L."/>
            <person name="Arahal R. D."/>
            <person name="Lucena T."/>
        </authorList>
    </citation>
    <scope>NUCLEOTIDE SEQUENCE [LARGE SCALE GENOMIC DNA]</scope>
    <source>
        <strain evidence="3 4">CECT 9734</strain>
    </source>
</reference>